<feature type="binding site" evidence="10">
    <location>
        <position position="297"/>
    </location>
    <ligand>
        <name>ATP</name>
        <dbReference type="ChEBI" id="CHEBI:30616"/>
        <note>ligand shared between two neighboring subunits</note>
    </ligand>
</feature>
<dbReference type="PIRSF" id="PIRSF000497">
    <property type="entry name" value="MAT"/>
    <property type="match status" value="1"/>
</dbReference>
<feature type="binding site" description="in other chain" evidence="10">
    <location>
        <position position="80"/>
    </location>
    <ligand>
        <name>L-methionine</name>
        <dbReference type="ChEBI" id="CHEBI:57844"/>
        <note>ligand shared between two neighboring subunits</note>
    </ligand>
</feature>
<name>A0ABU9WZF6_9MICC</name>
<keyword evidence="7 10" id="KW-0067">ATP-binding</keyword>
<keyword evidence="10" id="KW-0963">Cytoplasm</keyword>
<keyword evidence="3 10" id="KW-0554">One-carbon metabolism</keyword>
<feature type="region of interest" description="Disordered" evidence="13">
    <location>
        <begin position="1"/>
        <end position="22"/>
    </location>
</feature>
<dbReference type="Pfam" id="PF02772">
    <property type="entry name" value="S-AdoMet_synt_M"/>
    <property type="match status" value="1"/>
</dbReference>
<evidence type="ECO:0000256" key="9">
    <source>
        <dbReference type="ARBA" id="ARBA00022958"/>
    </source>
</evidence>
<dbReference type="CDD" id="cd18079">
    <property type="entry name" value="S-AdoMet_synt"/>
    <property type="match status" value="1"/>
</dbReference>
<dbReference type="InterPro" id="IPR022628">
    <property type="entry name" value="S-AdoMet_synt_N"/>
</dbReference>
<comment type="similarity">
    <text evidence="2 10 12">Belongs to the AdoMet synthase family.</text>
</comment>
<comment type="catalytic activity">
    <reaction evidence="10">
        <text>L-methionine + ATP + H2O = S-adenosyl-L-methionine + phosphate + diphosphate</text>
        <dbReference type="Rhea" id="RHEA:21080"/>
        <dbReference type="ChEBI" id="CHEBI:15377"/>
        <dbReference type="ChEBI" id="CHEBI:30616"/>
        <dbReference type="ChEBI" id="CHEBI:33019"/>
        <dbReference type="ChEBI" id="CHEBI:43474"/>
        <dbReference type="ChEBI" id="CHEBI:57844"/>
        <dbReference type="ChEBI" id="CHEBI:59789"/>
        <dbReference type="EC" id="2.5.1.6"/>
    </reaction>
</comment>
<feature type="binding site" description="in other chain" evidence="10">
    <location>
        <position position="39"/>
    </location>
    <ligand>
        <name>ATP</name>
        <dbReference type="ChEBI" id="CHEBI:30616"/>
        <note>ligand shared between two neighboring subunits</note>
    </ligand>
</feature>
<keyword evidence="8 10" id="KW-0460">Magnesium</keyword>
<feature type="binding site" evidence="10">
    <location>
        <position position="67"/>
    </location>
    <ligand>
        <name>K(+)</name>
        <dbReference type="ChEBI" id="CHEBI:29103"/>
    </ligand>
</feature>
<evidence type="ECO:0000259" key="14">
    <source>
        <dbReference type="Pfam" id="PF00438"/>
    </source>
</evidence>
<dbReference type="Gene3D" id="3.30.300.10">
    <property type="match status" value="3"/>
</dbReference>
<keyword evidence="5 10" id="KW-0479">Metal-binding</keyword>
<evidence type="ECO:0000313" key="18">
    <source>
        <dbReference type="Proteomes" id="UP001422074"/>
    </source>
</evidence>
<evidence type="ECO:0000256" key="11">
    <source>
        <dbReference type="RuleBase" id="RU000542"/>
    </source>
</evidence>
<feature type="compositionally biased region" description="Low complexity" evidence="13">
    <location>
        <begin position="13"/>
        <end position="22"/>
    </location>
</feature>
<feature type="domain" description="S-adenosylmethionine synthetase N-terminal" evidence="14">
    <location>
        <begin position="29"/>
        <end position="124"/>
    </location>
</feature>
<feature type="binding site" description="in other chain" evidence="10">
    <location>
        <begin position="280"/>
        <end position="281"/>
    </location>
    <ligand>
        <name>ATP</name>
        <dbReference type="ChEBI" id="CHEBI:30616"/>
        <note>ligand shared between two neighboring subunits</note>
    </ligand>
</feature>
<dbReference type="RefSeq" id="WP_345884703.1">
    <property type="nucleotide sequence ID" value="NZ_JBDFRB010000006.1"/>
</dbReference>
<feature type="domain" description="S-adenosylmethionine synthetase C-terminal" evidence="16">
    <location>
        <begin position="268"/>
        <end position="406"/>
    </location>
</feature>
<evidence type="ECO:0000256" key="3">
    <source>
        <dbReference type="ARBA" id="ARBA00022563"/>
    </source>
</evidence>
<dbReference type="InterPro" id="IPR022629">
    <property type="entry name" value="S-AdoMet_synt_central"/>
</dbReference>
<feature type="binding site" evidence="10">
    <location>
        <position position="274"/>
    </location>
    <ligand>
        <name>L-methionine</name>
        <dbReference type="ChEBI" id="CHEBI:57844"/>
        <note>ligand shared between two neighboring subunits</note>
    </ligand>
</feature>
<evidence type="ECO:0000256" key="10">
    <source>
        <dbReference type="HAMAP-Rule" id="MF_00086"/>
    </source>
</evidence>
<organism evidence="17 18">
    <name type="scientific">Sinomonas halotolerans</name>
    <dbReference type="NCBI Taxonomy" id="1644133"/>
    <lineage>
        <taxon>Bacteria</taxon>
        <taxon>Bacillati</taxon>
        <taxon>Actinomycetota</taxon>
        <taxon>Actinomycetes</taxon>
        <taxon>Micrococcales</taxon>
        <taxon>Micrococcaceae</taxon>
        <taxon>Sinomonas</taxon>
    </lineage>
</organism>
<feature type="binding site" description="in other chain" evidence="10">
    <location>
        <begin position="198"/>
        <end position="200"/>
    </location>
    <ligand>
        <name>ATP</name>
        <dbReference type="ChEBI" id="CHEBI:30616"/>
        <note>ligand shared between two neighboring subunits</note>
    </ligand>
</feature>
<evidence type="ECO:0000256" key="8">
    <source>
        <dbReference type="ARBA" id="ARBA00022842"/>
    </source>
</evidence>
<comment type="caution">
    <text evidence="17">The sequence shown here is derived from an EMBL/GenBank/DDBJ whole genome shotgun (WGS) entry which is preliminary data.</text>
</comment>
<dbReference type="EMBL" id="JBDFRB010000006">
    <property type="protein sequence ID" value="MEN2744578.1"/>
    <property type="molecule type" value="Genomic_DNA"/>
</dbReference>
<feature type="binding site" evidence="10">
    <location>
        <position position="41"/>
    </location>
    <ligand>
        <name>Mg(2+)</name>
        <dbReference type="ChEBI" id="CHEBI:18420"/>
    </ligand>
</feature>
<evidence type="ECO:0000256" key="5">
    <source>
        <dbReference type="ARBA" id="ARBA00022723"/>
    </source>
</evidence>
<dbReference type="InterPro" id="IPR022636">
    <property type="entry name" value="S-AdoMet_synthetase_sfam"/>
</dbReference>
<feature type="region of interest" description="Flexible loop" evidence="10">
    <location>
        <begin position="123"/>
        <end position="133"/>
    </location>
</feature>
<comment type="caution">
    <text evidence="10">Lacks conserved residue(s) required for the propagation of feature annotation.</text>
</comment>
<dbReference type="Proteomes" id="UP001422074">
    <property type="component" value="Unassembled WGS sequence"/>
</dbReference>
<dbReference type="HAMAP" id="MF_00086">
    <property type="entry name" value="S_AdoMet_synth1"/>
    <property type="match status" value="1"/>
</dbReference>
<dbReference type="Pfam" id="PF00438">
    <property type="entry name" value="S-AdoMet_synt_N"/>
    <property type="match status" value="1"/>
</dbReference>
<evidence type="ECO:0000256" key="4">
    <source>
        <dbReference type="ARBA" id="ARBA00022679"/>
    </source>
</evidence>
<comment type="subunit">
    <text evidence="10">Homotetramer; dimer of dimers.</text>
</comment>
<keyword evidence="18" id="KW-1185">Reference proteome</keyword>
<dbReference type="PANTHER" id="PTHR11964">
    <property type="entry name" value="S-ADENOSYLMETHIONINE SYNTHETASE"/>
    <property type="match status" value="1"/>
</dbReference>
<comment type="function">
    <text evidence="10">Catalyzes the formation of S-adenosylmethionine (AdoMet) from methionine and ATP. The overall synthetic reaction is composed of two sequential steps, AdoMet formation and the subsequent tripolyphosphate hydrolysis which occurs prior to release of AdoMet from the enzyme.</text>
</comment>
<dbReference type="GO" id="GO:0004478">
    <property type="term" value="F:methionine adenosyltransferase activity"/>
    <property type="evidence" value="ECO:0007669"/>
    <property type="project" value="UniProtKB-EC"/>
</dbReference>
<reference evidence="17 18" key="1">
    <citation type="submission" date="2024-05" db="EMBL/GenBank/DDBJ databases">
        <title>Sinomonas sp. nov., isolated from a waste landfill.</title>
        <authorList>
            <person name="Zhao Y."/>
        </authorList>
    </citation>
    <scope>NUCLEOTIDE SEQUENCE [LARGE SCALE GENOMIC DNA]</scope>
    <source>
        <strain evidence="17 18">CCTCC AB2014300</strain>
    </source>
</reference>
<evidence type="ECO:0000256" key="2">
    <source>
        <dbReference type="ARBA" id="ARBA00009685"/>
    </source>
</evidence>
<feature type="binding site" description="in other chain" evidence="10">
    <location>
        <position position="123"/>
    </location>
    <ligand>
        <name>L-methionine</name>
        <dbReference type="ChEBI" id="CHEBI:57844"/>
        <note>ligand shared between two neighboring subunits</note>
    </ligand>
</feature>
<evidence type="ECO:0000256" key="7">
    <source>
        <dbReference type="ARBA" id="ARBA00022840"/>
    </source>
</evidence>
<feature type="binding site" description="in other chain" evidence="10">
    <location>
        <position position="305"/>
    </location>
    <ligand>
        <name>L-methionine</name>
        <dbReference type="ChEBI" id="CHEBI:57844"/>
        <note>ligand shared between two neighboring subunits</note>
    </ligand>
</feature>
<evidence type="ECO:0000256" key="6">
    <source>
        <dbReference type="ARBA" id="ARBA00022741"/>
    </source>
</evidence>
<dbReference type="SUPFAM" id="SSF55973">
    <property type="entry name" value="S-adenosylmethionine synthetase"/>
    <property type="match status" value="3"/>
</dbReference>
<proteinExistence type="inferred from homology"/>
<comment type="pathway">
    <text evidence="1 10">Amino-acid biosynthesis; S-adenosyl-L-methionine biosynthesis; S-adenosyl-L-methionine from L-methionine: step 1/1.</text>
</comment>
<gene>
    <name evidence="10 17" type="primary">metK</name>
    <name evidence="17" type="ORF">ABCQ75_08485</name>
</gene>
<evidence type="ECO:0000256" key="12">
    <source>
        <dbReference type="RuleBase" id="RU004462"/>
    </source>
</evidence>
<feature type="binding site" evidence="10">
    <location>
        <position position="274"/>
    </location>
    <ligand>
        <name>ATP</name>
        <dbReference type="ChEBI" id="CHEBI:30616"/>
        <note>ligand shared between two neighboring subunits</note>
    </ligand>
</feature>
<evidence type="ECO:0000259" key="16">
    <source>
        <dbReference type="Pfam" id="PF02773"/>
    </source>
</evidence>
<dbReference type="InterPro" id="IPR002133">
    <property type="entry name" value="S-AdoMet_synthetase"/>
</dbReference>
<feature type="domain" description="S-adenosylmethionine synthetase central" evidence="15">
    <location>
        <begin position="149"/>
        <end position="266"/>
    </location>
</feature>
<feature type="binding site" evidence="10">
    <location>
        <position position="301"/>
    </location>
    <ligand>
        <name>ATP</name>
        <dbReference type="ChEBI" id="CHEBI:30616"/>
        <note>ligand shared between two neighboring subunits</note>
    </ligand>
</feature>
<evidence type="ECO:0000259" key="15">
    <source>
        <dbReference type="Pfam" id="PF02772"/>
    </source>
</evidence>
<comment type="cofactor">
    <cofactor evidence="10">
        <name>K(+)</name>
        <dbReference type="ChEBI" id="CHEBI:29103"/>
    </cofactor>
    <text evidence="10">Binds 1 potassium ion per subunit.</text>
</comment>
<accession>A0ABU9WZF6</accession>
<keyword evidence="9 10" id="KW-0630">Potassium</keyword>
<dbReference type="InterPro" id="IPR022631">
    <property type="entry name" value="ADOMET_SYNTHASE_CS"/>
</dbReference>
<dbReference type="NCBIfam" id="TIGR01034">
    <property type="entry name" value="metK"/>
    <property type="match status" value="1"/>
</dbReference>
<sequence>MTHAPHTAGPVPGGSRPARPAHAPSALRLFTSESVTEGHPDKICDQISDAILDALLAADPESKVAVETMATTGLVHVAGEVTTDAYVEIPQIVRNTILGIGYDSSANGFDGARCGVSVSIGQQSSDIFDGVFNSLEAREGTDEDDYDLQGAGDQGLMFGYASDETASYMPTPIWLAHRLSERLTEVRKNGELAYLRPDGKTQVTVGYDGDRPVSVETIVISSQHAQGTDLATLRADLAEHVIRPVLEASELETDHVRNILNPAGAFIIGGPVGDAGLTGRKIIVDTYGGFARHGGGAFSGKDPSKVDRSAAYAMRWVAKNVVAAGLARRAEVQVAYAIGQARPVGIYVETFGTESVDPLRISAAINEVFDLRPKAIIEALDLKRPIYAKTAAHGHFGRDEPDFTWELTDRVQDLKDFFDA</sequence>
<protein>
    <recommendedName>
        <fullName evidence="10">S-adenosylmethionine synthase</fullName>
        <shortName evidence="10">AdoMet synthase</shortName>
        <ecNumber evidence="10">2.5.1.6</ecNumber>
    </recommendedName>
    <alternativeName>
        <fullName evidence="10">MAT</fullName>
    </alternativeName>
    <alternativeName>
        <fullName evidence="10">Methionine adenosyltransferase</fullName>
    </alternativeName>
</protein>
<comment type="cofactor">
    <cofactor evidence="10">
        <name>Mg(2+)</name>
        <dbReference type="ChEBI" id="CHEBI:18420"/>
    </cofactor>
    <text evidence="10">Binds 2 divalent ions per subunit.</text>
</comment>
<dbReference type="Pfam" id="PF02773">
    <property type="entry name" value="S-AdoMet_synt_C"/>
    <property type="match status" value="1"/>
</dbReference>
<dbReference type="InterPro" id="IPR022630">
    <property type="entry name" value="S-AdoMet_synt_C"/>
</dbReference>
<comment type="subcellular location">
    <subcellularLocation>
        <location evidence="10 11">Cytoplasm</location>
    </subcellularLocation>
</comment>
<keyword evidence="4 10" id="KW-0808">Transferase</keyword>
<dbReference type="PROSITE" id="PS00376">
    <property type="entry name" value="ADOMET_SYNTHASE_1"/>
    <property type="match status" value="1"/>
</dbReference>
<keyword evidence="6 10" id="KW-0547">Nucleotide-binding</keyword>
<evidence type="ECO:0000256" key="13">
    <source>
        <dbReference type="SAM" id="MobiDB-lite"/>
    </source>
</evidence>
<dbReference type="EC" id="2.5.1.6" evidence="10"/>
<dbReference type="PROSITE" id="PS00377">
    <property type="entry name" value="ADOMET_SYNTHASE_2"/>
    <property type="match status" value="1"/>
</dbReference>
<evidence type="ECO:0000256" key="1">
    <source>
        <dbReference type="ARBA" id="ARBA00005224"/>
    </source>
</evidence>
<evidence type="ECO:0000313" key="17">
    <source>
        <dbReference type="EMBL" id="MEN2744578.1"/>
    </source>
</evidence>